<dbReference type="SMART" id="SM00490">
    <property type="entry name" value="HELICc"/>
    <property type="match status" value="1"/>
</dbReference>
<comment type="catalytic activity">
    <reaction evidence="10">
        <text>Couples ATP hydrolysis with the unwinding of duplex DNA by translocating in the 3'-5' direction.</text>
        <dbReference type="EC" id="5.6.2.4"/>
    </reaction>
</comment>
<feature type="region of interest" description="Disordered" evidence="16">
    <location>
        <begin position="1025"/>
        <end position="1096"/>
    </location>
</feature>
<dbReference type="GO" id="GO:0006260">
    <property type="term" value="P:DNA replication"/>
    <property type="evidence" value="ECO:0007669"/>
    <property type="project" value="InterPro"/>
</dbReference>
<dbReference type="InterPro" id="IPR014001">
    <property type="entry name" value="Helicase_ATP-bd"/>
</dbReference>
<dbReference type="EMBL" id="JARK01001377">
    <property type="protein sequence ID" value="EYC14325.1"/>
    <property type="molecule type" value="Genomic_DNA"/>
</dbReference>
<dbReference type="InterPro" id="IPR036388">
    <property type="entry name" value="WH-like_DNA-bd_sf"/>
</dbReference>
<feature type="domain" description="Helicase ATP-binding" evidence="18">
    <location>
        <begin position="344"/>
        <end position="518"/>
    </location>
</feature>
<dbReference type="InterPro" id="IPR004589">
    <property type="entry name" value="DNA_helicase_ATP-dep_RecQ"/>
</dbReference>
<dbReference type="GO" id="GO:0005634">
    <property type="term" value="C:nucleus"/>
    <property type="evidence" value="ECO:0007669"/>
    <property type="project" value="UniProtKB-SubCell"/>
</dbReference>
<proteinExistence type="inferred from homology"/>
<protein>
    <recommendedName>
        <fullName evidence="11">DNA 3'-5' helicase</fullName>
        <ecNumber evidence="11">5.6.2.4</ecNumber>
    </recommendedName>
    <alternativeName>
        <fullName evidence="14">Bloom syndrome protein homolog</fullName>
    </alternativeName>
    <alternativeName>
        <fullName evidence="12">DNA 3'-5' helicase BLM</fullName>
    </alternativeName>
    <alternativeName>
        <fullName evidence="15">RecQ helicase homolog</fullName>
    </alternativeName>
</protein>
<evidence type="ECO:0000256" key="9">
    <source>
        <dbReference type="ARBA" id="ARBA00023242"/>
    </source>
</evidence>
<dbReference type="GO" id="GO:0000724">
    <property type="term" value="P:double-strand break repair via homologous recombination"/>
    <property type="evidence" value="ECO:0007669"/>
    <property type="project" value="TreeGrafter"/>
</dbReference>
<dbReference type="CDD" id="cd18794">
    <property type="entry name" value="SF2_C_RecQ"/>
    <property type="match status" value="1"/>
</dbReference>
<keyword evidence="8" id="KW-0413">Isomerase</keyword>
<name>A0A016UGM0_9BILA</name>
<keyword evidence="3" id="KW-0547">Nucleotide-binding</keyword>
<dbReference type="GO" id="GO:0007131">
    <property type="term" value="P:reciprocal meiotic recombination"/>
    <property type="evidence" value="ECO:0007669"/>
    <property type="project" value="UniProtKB-ARBA"/>
</dbReference>
<evidence type="ECO:0000256" key="2">
    <source>
        <dbReference type="ARBA" id="ARBA00005446"/>
    </source>
</evidence>
<dbReference type="SMART" id="SM00956">
    <property type="entry name" value="RQC"/>
    <property type="match status" value="1"/>
</dbReference>
<dbReference type="PROSITE" id="PS51194">
    <property type="entry name" value="HELICASE_CTER"/>
    <property type="match status" value="1"/>
</dbReference>
<dbReference type="SUPFAM" id="SSF47819">
    <property type="entry name" value="HRDC-like"/>
    <property type="match status" value="1"/>
</dbReference>
<dbReference type="PANTHER" id="PTHR13710">
    <property type="entry name" value="DNA HELICASE RECQ FAMILY MEMBER"/>
    <property type="match status" value="1"/>
</dbReference>
<dbReference type="Pfam" id="PF16124">
    <property type="entry name" value="RecQ_Zn_bind"/>
    <property type="match status" value="1"/>
</dbReference>
<dbReference type="InterPro" id="IPR002121">
    <property type="entry name" value="HRDC_dom"/>
</dbReference>
<dbReference type="EC" id="5.6.2.4" evidence="11"/>
<dbReference type="FunFam" id="1.10.150.80:FF:000019">
    <property type="entry name" value="ATP-dependent DNA helicase"/>
    <property type="match status" value="1"/>
</dbReference>
<evidence type="ECO:0000256" key="6">
    <source>
        <dbReference type="ARBA" id="ARBA00022840"/>
    </source>
</evidence>
<dbReference type="GO" id="GO:0016787">
    <property type="term" value="F:hydrolase activity"/>
    <property type="evidence" value="ECO:0007669"/>
    <property type="project" value="UniProtKB-KW"/>
</dbReference>
<evidence type="ECO:0000256" key="15">
    <source>
        <dbReference type="ARBA" id="ARBA00076271"/>
    </source>
</evidence>
<evidence type="ECO:0000256" key="10">
    <source>
        <dbReference type="ARBA" id="ARBA00034617"/>
    </source>
</evidence>
<dbReference type="InterPro" id="IPR002464">
    <property type="entry name" value="DNA/RNA_helicase_DEAH_CS"/>
</dbReference>
<comment type="similarity">
    <text evidence="2">Belongs to the helicase family. RecQ subfamily.</text>
</comment>
<dbReference type="PANTHER" id="PTHR13710:SF153">
    <property type="entry name" value="RECQ-LIKE DNA HELICASE BLM"/>
    <property type="match status" value="1"/>
</dbReference>
<evidence type="ECO:0000256" key="8">
    <source>
        <dbReference type="ARBA" id="ARBA00023235"/>
    </source>
</evidence>
<dbReference type="GO" id="GO:0005737">
    <property type="term" value="C:cytoplasm"/>
    <property type="evidence" value="ECO:0007669"/>
    <property type="project" value="TreeGrafter"/>
</dbReference>
<dbReference type="GO" id="GO:0003677">
    <property type="term" value="F:DNA binding"/>
    <property type="evidence" value="ECO:0007669"/>
    <property type="project" value="UniProtKB-KW"/>
</dbReference>
<dbReference type="Pfam" id="PF00271">
    <property type="entry name" value="Helicase_C"/>
    <property type="match status" value="1"/>
</dbReference>
<evidence type="ECO:0000313" key="20">
    <source>
        <dbReference type="EMBL" id="EYC14325.1"/>
    </source>
</evidence>
<dbReference type="PROSITE" id="PS51192">
    <property type="entry name" value="HELICASE_ATP_BIND_1"/>
    <property type="match status" value="1"/>
</dbReference>
<keyword evidence="9" id="KW-0539">Nucleus</keyword>
<dbReference type="OrthoDB" id="10261556at2759"/>
<feature type="compositionally biased region" description="Basic residues" evidence="16">
    <location>
        <begin position="1035"/>
        <end position="1044"/>
    </location>
</feature>
<gene>
    <name evidence="20" type="primary">Acey_s0041.g475</name>
    <name evidence="20" type="ORF">Y032_0041g475</name>
</gene>
<evidence type="ECO:0000256" key="16">
    <source>
        <dbReference type="SAM" id="MobiDB-lite"/>
    </source>
</evidence>
<keyword evidence="5" id="KW-0347">Helicase</keyword>
<dbReference type="Proteomes" id="UP000024635">
    <property type="component" value="Unassembled WGS sequence"/>
</dbReference>
<evidence type="ECO:0000313" key="21">
    <source>
        <dbReference type="Proteomes" id="UP000024635"/>
    </source>
</evidence>
<dbReference type="InterPro" id="IPR044876">
    <property type="entry name" value="HRDC_dom_sf"/>
</dbReference>
<dbReference type="SMART" id="SM00487">
    <property type="entry name" value="DEXDc"/>
    <property type="match status" value="1"/>
</dbReference>
<feature type="domain" description="Helicase C-terminal" evidence="19">
    <location>
        <begin position="540"/>
        <end position="690"/>
    </location>
</feature>
<dbReference type="InterPro" id="IPR010997">
    <property type="entry name" value="HRDC-like_sf"/>
</dbReference>
<evidence type="ECO:0000259" key="19">
    <source>
        <dbReference type="PROSITE" id="PS51194"/>
    </source>
</evidence>
<evidence type="ECO:0000259" key="17">
    <source>
        <dbReference type="PROSITE" id="PS50967"/>
    </source>
</evidence>
<feature type="region of interest" description="Disordered" evidence="16">
    <location>
        <begin position="110"/>
        <end position="147"/>
    </location>
</feature>
<keyword evidence="6" id="KW-0067">ATP-binding</keyword>
<dbReference type="Gene3D" id="1.10.150.80">
    <property type="entry name" value="HRDC domain"/>
    <property type="match status" value="1"/>
</dbReference>
<evidence type="ECO:0000256" key="7">
    <source>
        <dbReference type="ARBA" id="ARBA00023125"/>
    </source>
</evidence>
<dbReference type="SMART" id="SM00341">
    <property type="entry name" value="HRDC"/>
    <property type="match status" value="1"/>
</dbReference>
<dbReference type="Pfam" id="PF00270">
    <property type="entry name" value="DEAD"/>
    <property type="match status" value="1"/>
</dbReference>
<dbReference type="Pfam" id="PF00570">
    <property type="entry name" value="HRDC"/>
    <property type="match status" value="1"/>
</dbReference>
<dbReference type="InterPro" id="IPR001650">
    <property type="entry name" value="Helicase_C-like"/>
</dbReference>
<dbReference type="GO" id="GO:0005694">
    <property type="term" value="C:chromosome"/>
    <property type="evidence" value="ECO:0007669"/>
    <property type="project" value="TreeGrafter"/>
</dbReference>
<dbReference type="STRING" id="53326.A0A016UGM0"/>
<evidence type="ECO:0000256" key="5">
    <source>
        <dbReference type="ARBA" id="ARBA00022806"/>
    </source>
</evidence>
<dbReference type="NCBIfam" id="TIGR00614">
    <property type="entry name" value="recQ_fam"/>
    <property type="match status" value="1"/>
</dbReference>
<dbReference type="PROSITE" id="PS00690">
    <property type="entry name" value="DEAH_ATP_HELICASE"/>
    <property type="match status" value="1"/>
</dbReference>
<evidence type="ECO:0000259" key="18">
    <source>
        <dbReference type="PROSITE" id="PS51192"/>
    </source>
</evidence>
<keyword evidence="21" id="KW-1185">Reference proteome</keyword>
<dbReference type="GO" id="GO:0009378">
    <property type="term" value="F:four-way junction helicase activity"/>
    <property type="evidence" value="ECO:0007669"/>
    <property type="project" value="TreeGrafter"/>
</dbReference>
<keyword evidence="7" id="KW-0238">DNA-binding</keyword>
<comment type="caution">
    <text evidence="20">The sequence shown here is derived from an EMBL/GenBank/DDBJ whole genome shotgun (WGS) entry which is preliminary data.</text>
</comment>
<dbReference type="SUPFAM" id="SSF52540">
    <property type="entry name" value="P-loop containing nucleoside triphosphate hydrolases"/>
    <property type="match status" value="2"/>
</dbReference>
<feature type="domain" description="HRDC" evidence="17">
    <location>
        <begin position="890"/>
        <end position="971"/>
    </location>
</feature>
<dbReference type="AlphaFoldDB" id="A0A016UGM0"/>
<evidence type="ECO:0000256" key="11">
    <source>
        <dbReference type="ARBA" id="ARBA00034808"/>
    </source>
</evidence>
<evidence type="ECO:0000256" key="14">
    <source>
        <dbReference type="ARBA" id="ARBA00076065"/>
    </source>
</evidence>
<dbReference type="Pfam" id="PF09382">
    <property type="entry name" value="RQC"/>
    <property type="match status" value="1"/>
</dbReference>
<dbReference type="Gene3D" id="3.40.50.300">
    <property type="entry name" value="P-loop containing nucleotide triphosphate hydrolases"/>
    <property type="match status" value="2"/>
</dbReference>
<dbReference type="FunFam" id="3.40.50.300:FF:000340">
    <property type="entry name" value="Bloom syndrome, RecQ helicase"/>
    <property type="match status" value="1"/>
</dbReference>
<keyword evidence="4" id="KW-0378">Hydrolase</keyword>
<evidence type="ECO:0000256" key="1">
    <source>
        <dbReference type="ARBA" id="ARBA00004123"/>
    </source>
</evidence>
<organism evidence="20 21">
    <name type="scientific">Ancylostoma ceylanicum</name>
    <dbReference type="NCBI Taxonomy" id="53326"/>
    <lineage>
        <taxon>Eukaryota</taxon>
        <taxon>Metazoa</taxon>
        <taxon>Ecdysozoa</taxon>
        <taxon>Nematoda</taxon>
        <taxon>Chromadorea</taxon>
        <taxon>Rhabditida</taxon>
        <taxon>Rhabditina</taxon>
        <taxon>Rhabditomorpha</taxon>
        <taxon>Strongyloidea</taxon>
        <taxon>Ancylostomatidae</taxon>
        <taxon>Ancylostomatinae</taxon>
        <taxon>Ancylostoma</taxon>
    </lineage>
</organism>
<accession>A0A016UGM0</accession>
<dbReference type="InterPro" id="IPR018982">
    <property type="entry name" value="RQC_domain"/>
</dbReference>
<feature type="region of interest" description="Disordered" evidence="16">
    <location>
        <begin position="983"/>
        <end position="1011"/>
    </location>
</feature>
<evidence type="ECO:0000256" key="3">
    <source>
        <dbReference type="ARBA" id="ARBA00022741"/>
    </source>
</evidence>
<dbReference type="InterPro" id="IPR011545">
    <property type="entry name" value="DEAD/DEAH_box_helicase_dom"/>
</dbReference>
<evidence type="ECO:0000256" key="4">
    <source>
        <dbReference type="ARBA" id="ARBA00022801"/>
    </source>
</evidence>
<reference evidence="21" key="1">
    <citation type="journal article" date="2015" name="Nat. Genet.">
        <title>The genome and transcriptome of the zoonotic hookworm Ancylostoma ceylanicum identify infection-specific gene families.</title>
        <authorList>
            <person name="Schwarz E.M."/>
            <person name="Hu Y."/>
            <person name="Antoshechkin I."/>
            <person name="Miller M.M."/>
            <person name="Sternberg P.W."/>
            <person name="Aroian R.V."/>
        </authorList>
    </citation>
    <scope>NUCLEOTIDE SEQUENCE</scope>
    <source>
        <strain evidence="21">HY135</strain>
    </source>
</reference>
<dbReference type="PROSITE" id="PS50967">
    <property type="entry name" value="HRDC"/>
    <property type="match status" value="1"/>
</dbReference>
<sequence length="1096" mass="121722">MFLDAVLYNHQVGLSCPIVRRTSCSPMQTAKQRYDAVKPRERVDFCGYRFVIPSPNFEVPKFRCCNGAHEGVTQKRRSDSFDLTECANQVQDIISTASTSDAIPVQNAAAEASRSAPAPKEISSDVRSSQKSLERKDSLSKFRTPHSSPHIVGCATTSAIADRSVDAPLPSKSTSLVGTAASLSAKSKEKITPAAQPALRKPSTSNDQIISDVVEDSDEEILFQDEPSDDCILLEEEPAAGHDSFDELEYMDTQPPPQNVYDLDSDDSFNDEIIPTQRNTNAFSGTGAERHDMHGQFRGFLKDDGDEFEDEVAALGQQLRDKMYSALKEKFGFNSFRHRQKTAITAILLGHDAFVLMPTGAGKSLCYQLPAILSDGVTVVVSPLKSLIEDQRSKMKDLAISCEALMGDENHEQIYSRLMCSPPDIKLLYVTPEKVSASGRLASVFTSLHKRNYLARFVIDEAHCVSQWGHDFRPDYTRLQSLRKDYAHPKVPIVALTATATPKIVADTKDHLGIADSKLFISSFVRTNLTYEIIPKAAKSFTNVIEKMKQLYPGKAGIVYCLSRKECESVCTALTKAGVYADVYHAGLPDKQRIQVQHRWLRNTVNVICATIAFGMGIDKPDVRFVIHYSLPKSIEGYYQETGRAGRDGHPSYCLLLYSYQDSIRLRKMIEADDSQAPASVRSMHLQNIYQMVSYCENISTCRRKILVEHFGEVYDAQMCLKSTTPCDVCQRQRQNPDGVKLFDVSEEALMILTALNRMRNVTLRYLAELFRGQLSKKDADQAMRLGHTALPFYGRGVGMSEQDSLRFLRKMVAEGYIEERLYRTKFESTVAYAELSARGRQIAMTGSKPKVYLHVAPDKRRKSIASDLLARTAVSEAKALKEKHVVKYGDIFTRCLQALTELLTDIAEEGRLSGPYAIISREGLEQVAALLPRTNTDLVQVDSMTSTKVERYGARIMNALKPFWKEVDDRDEAEMRQQLEKLKEKEPAAPLPPVPSQPAGSLGPSTSAAGKFAPRFGRYARGRGGAANVWRAKATPRLKRKTSSRGNSQALSGGTRAKRPRPSFKPPTGTTRGRGAKVGRGTSATSQLNPMLFPV</sequence>
<dbReference type="FunFam" id="3.40.50.300:FF:001389">
    <property type="entry name" value="ATP-dependent DNA helicase RecQ"/>
    <property type="match status" value="1"/>
</dbReference>
<dbReference type="FunFam" id="1.10.10.10:FF:000878">
    <property type="entry name" value="ATP-dependent DNA helicase"/>
    <property type="match status" value="1"/>
</dbReference>
<dbReference type="GO" id="GO:0005524">
    <property type="term" value="F:ATP binding"/>
    <property type="evidence" value="ECO:0007669"/>
    <property type="project" value="UniProtKB-KW"/>
</dbReference>
<evidence type="ECO:0000256" key="13">
    <source>
        <dbReference type="ARBA" id="ARBA00049360"/>
    </source>
</evidence>
<comment type="subcellular location">
    <subcellularLocation>
        <location evidence="1">Nucleus</location>
    </subcellularLocation>
</comment>
<feature type="compositionally biased region" description="Low complexity" evidence="16">
    <location>
        <begin position="110"/>
        <end position="119"/>
    </location>
</feature>
<dbReference type="InterPro" id="IPR027417">
    <property type="entry name" value="P-loop_NTPase"/>
</dbReference>
<dbReference type="InterPro" id="IPR032284">
    <property type="entry name" value="RecQ_Zn-bd"/>
</dbReference>
<evidence type="ECO:0000256" key="12">
    <source>
        <dbReference type="ARBA" id="ARBA00044542"/>
    </source>
</evidence>
<comment type="catalytic activity">
    <reaction evidence="13">
        <text>ATP + H2O = ADP + phosphate + H(+)</text>
        <dbReference type="Rhea" id="RHEA:13065"/>
        <dbReference type="ChEBI" id="CHEBI:15377"/>
        <dbReference type="ChEBI" id="CHEBI:15378"/>
        <dbReference type="ChEBI" id="CHEBI:30616"/>
        <dbReference type="ChEBI" id="CHEBI:43474"/>
        <dbReference type="ChEBI" id="CHEBI:456216"/>
    </reaction>
</comment>
<dbReference type="Gene3D" id="1.10.10.10">
    <property type="entry name" value="Winged helix-like DNA-binding domain superfamily/Winged helix DNA-binding domain"/>
    <property type="match status" value="1"/>
</dbReference>
<dbReference type="GO" id="GO:0043138">
    <property type="term" value="F:3'-5' DNA helicase activity"/>
    <property type="evidence" value="ECO:0007669"/>
    <property type="project" value="UniProtKB-EC"/>
</dbReference>